<keyword evidence="3 5" id="KW-1133">Transmembrane helix</keyword>
<dbReference type="PANTHER" id="PTHR36926">
    <property type="entry name" value="COLICIN V PRODUCTION PROTEIN"/>
    <property type="match status" value="1"/>
</dbReference>
<dbReference type="KEGG" id="pspi:PS2015_1845"/>
<feature type="transmembrane region" description="Helical" evidence="5">
    <location>
        <begin position="101"/>
        <end position="126"/>
    </location>
</feature>
<evidence type="ECO:0000256" key="2">
    <source>
        <dbReference type="ARBA" id="ARBA00022692"/>
    </source>
</evidence>
<evidence type="ECO:0000256" key="5">
    <source>
        <dbReference type="SAM" id="Phobius"/>
    </source>
</evidence>
<keyword evidence="7" id="KW-1185">Reference proteome</keyword>
<evidence type="ECO:0000256" key="3">
    <source>
        <dbReference type="ARBA" id="ARBA00022989"/>
    </source>
</evidence>
<feature type="transmembrane region" description="Helical" evidence="5">
    <location>
        <begin position="66"/>
        <end position="89"/>
    </location>
</feature>
<reference evidence="6 7" key="1">
    <citation type="submission" date="2015-11" db="EMBL/GenBank/DDBJ databases">
        <authorList>
            <person name="Zhang Y."/>
            <person name="Guo Z."/>
        </authorList>
    </citation>
    <scope>NUCLEOTIDE SEQUENCE [LARGE SCALE GENOMIC DNA]</scope>
    <source>
        <strain evidence="6 7">KCTC 32221</strain>
    </source>
</reference>
<dbReference type="GO" id="GO:0016020">
    <property type="term" value="C:membrane"/>
    <property type="evidence" value="ECO:0007669"/>
    <property type="project" value="UniProtKB-SubCell"/>
</dbReference>
<evidence type="ECO:0000256" key="1">
    <source>
        <dbReference type="ARBA" id="ARBA00004141"/>
    </source>
</evidence>
<gene>
    <name evidence="6" type="ORF">PS2015_1845</name>
</gene>
<proteinExistence type="predicted"/>
<keyword evidence="2 5" id="KW-0812">Transmembrane</keyword>
<evidence type="ECO:0000313" key="7">
    <source>
        <dbReference type="Proteomes" id="UP000065641"/>
    </source>
</evidence>
<accession>A0A0S2KDX0</accession>
<feature type="transmembrane region" description="Helical" evidence="5">
    <location>
        <begin position="6"/>
        <end position="22"/>
    </location>
</feature>
<dbReference type="OrthoDB" id="9810601at2"/>
<dbReference type="STRING" id="1249552.PS2015_1845"/>
<sequence>MLNWVDIIILSIIALSALFGIWRGFVREVLSVVVWIGAIVVARLYSPQFSPLFDSLTDSETARYVMAFAVLCFGVLILGGIINHFMARLISVAGLQITDRLLGILFGVARGVIIVAIIVYFAAAVYQTELWWQQSLTLPYIEQVITWAQGTLGMDSDPVPAGA</sequence>
<dbReference type="RefSeq" id="WP_058021925.1">
    <property type="nucleotide sequence ID" value="NZ_CP013189.1"/>
</dbReference>
<evidence type="ECO:0000256" key="4">
    <source>
        <dbReference type="ARBA" id="ARBA00023136"/>
    </source>
</evidence>
<dbReference type="PANTHER" id="PTHR36926:SF1">
    <property type="entry name" value="COLICIN V PRODUCTION PROTEIN"/>
    <property type="match status" value="1"/>
</dbReference>
<comment type="subcellular location">
    <subcellularLocation>
        <location evidence="1">Membrane</location>
        <topology evidence="1">Multi-pass membrane protein</topology>
    </subcellularLocation>
</comment>
<dbReference type="Proteomes" id="UP000065641">
    <property type="component" value="Chromosome"/>
</dbReference>
<dbReference type="InterPro" id="IPR003825">
    <property type="entry name" value="Colicin-V_CvpA"/>
</dbReference>
<dbReference type="AlphaFoldDB" id="A0A0S2KDX0"/>
<organism evidence="6 7">
    <name type="scientific">Pseudohongiella spirulinae</name>
    <dbReference type="NCBI Taxonomy" id="1249552"/>
    <lineage>
        <taxon>Bacteria</taxon>
        <taxon>Pseudomonadati</taxon>
        <taxon>Pseudomonadota</taxon>
        <taxon>Gammaproteobacteria</taxon>
        <taxon>Pseudomonadales</taxon>
        <taxon>Pseudohongiellaceae</taxon>
        <taxon>Pseudohongiella</taxon>
    </lineage>
</organism>
<evidence type="ECO:0000313" key="6">
    <source>
        <dbReference type="EMBL" id="ALO46493.1"/>
    </source>
</evidence>
<keyword evidence="4 5" id="KW-0472">Membrane</keyword>
<name>A0A0S2KDX0_9GAMM</name>
<protein>
    <submittedName>
        <fullName evidence="6">Colicin V production protein</fullName>
    </submittedName>
</protein>
<dbReference type="Pfam" id="PF02674">
    <property type="entry name" value="Colicin_V"/>
    <property type="match status" value="1"/>
</dbReference>
<feature type="transmembrane region" description="Helical" evidence="5">
    <location>
        <begin position="29"/>
        <end position="46"/>
    </location>
</feature>
<dbReference type="EMBL" id="CP013189">
    <property type="protein sequence ID" value="ALO46493.1"/>
    <property type="molecule type" value="Genomic_DNA"/>
</dbReference>
<dbReference type="InterPro" id="IPR052719">
    <property type="entry name" value="CvpA-like"/>
</dbReference>
<dbReference type="GO" id="GO:0009403">
    <property type="term" value="P:toxin biosynthetic process"/>
    <property type="evidence" value="ECO:0007669"/>
    <property type="project" value="InterPro"/>
</dbReference>